<accession>A0A101FSE2</accession>
<dbReference type="PATRIC" id="fig|301375.7.peg.502"/>
<reference evidence="1 2" key="1">
    <citation type="journal article" date="2015" name="MBio">
        <title>Genome-Resolved Metagenomic Analysis Reveals Roles for Candidate Phyla and Other Microbial Community Members in Biogeochemical Transformations in Oil Reservoirs.</title>
        <authorList>
            <person name="Hu P."/>
            <person name="Tom L."/>
            <person name="Singh A."/>
            <person name="Thomas B.C."/>
            <person name="Baker B.J."/>
            <person name="Piceno Y.M."/>
            <person name="Andersen G.L."/>
            <person name="Banfield J.F."/>
        </authorList>
    </citation>
    <scope>NUCLEOTIDE SEQUENCE [LARGE SCALE GENOMIC DNA]</scope>
    <source>
        <strain evidence="1">57_489</strain>
    </source>
</reference>
<dbReference type="AlphaFoldDB" id="A0A101FSE2"/>
<sequence length="269" mass="30804">MHHTDPLSEITKGEIKVPVIAHVPHGSTSIPEGVRRSIVLSDRDLEKELLLMTDRYTPELFESVISLGGLALVNNYSRLVVDPERFEDDEKEIMASKGMGVIYTRTAYQQVLRRDLSAKEREELLSTYYRPYHRAVELEVQRILDRFDRCLIIDCHSFPSKPLPYELDQDLNRPDICIGTDSFHTQKELIEAALSFCEANGIKVAIDKPFAGTYVPLEYLGKDERVSSIMVEVDRGLYMNEETGIRSTQFVHTKKLISNIIKNIINNFD</sequence>
<proteinExistence type="predicted"/>
<dbReference type="SUPFAM" id="SSF53187">
    <property type="entry name" value="Zn-dependent exopeptidases"/>
    <property type="match status" value="1"/>
</dbReference>
<organism evidence="1 2">
    <name type="scientific">Methanothrix harundinacea</name>
    <dbReference type="NCBI Taxonomy" id="301375"/>
    <lineage>
        <taxon>Archaea</taxon>
        <taxon>Methanobacteriati</taxon>
        <taxon>Methanobacteriota</taxon>
        <taxon>Stenosarchaea group</taxon>
        <taxon>Methanomicrobia</taxon>
        <taxon>Methanotrichales</taxon>
        <taxon>Methanotrichaceae</taxon>
        <taxon>Methanothrix</taxon>
    </lineage>
</organism>
<dbReference type="EMBL" id="LGFT01000069">
    <property type="protein sequence ID" value="KUK43487.1"/>
    <property type="molecule type" value="Genomic_DNA"/>
</dbReference>
<dbReference type="Gene3D" id="3.40.630.40">
    <property type="entry name" value="Zn-dependent exopeptidases"/>
    <property type="match status" value="1"/>
</dbReference>
<evidence type="ECO:0000313" key="1">
    <source>
        <dbReference type="EMBL" id="KUK43487.1"/>
    </source>
</evidence>
<dbReference type="Proteomes" id="UP000057043">
    <property type="component" value="Unassembled WGS sequence"/>
</dbReference>
<evidence type="ECO:0000313" key="2">
    <source>
        <dbReference type="Proteomes" id="UP000057043"/>
    </source>
</evidence>
<gene>
    <name evidence="1" type="ORF">XD72_2146</name>
</gene>
<dbReference type="Pfam" id="PF05013">
    <property type="entry name" value="FGase"/>
    <property type="match status" value="1"/>
</dbReference>
<name>A0A101FSE2_9EURY</name>
<dbReference type="InterPro" id="IPR007709">
    <property type="entry name" value="N-FG_amidohydro"/>
</dbReference>
<comment type="caution">
    <text evidence="1">The sequence shown here is derived from an EMBL/GenBank/DDBJ whole genome shotgun (WGS) entry which is preliminary data.</text>
</comment>
<protein>
    <recommendedName>
        <fullName evidence="3">N-formylglutamate amidohydrolase</fullName>
    </recommendedName>
</protein>
<evidence type="ECO:0008006" key="3">
    <source>
        <dbReference type="Google" id="ProtNLM"/>
    </source>
</evidence>